<dbReference type="EMBL" id="WRXN01000031">
    <property type="protein sequence ID" value="MVT12580.1"/>
    <property type="molecule type" value="Genomic_DNA"/>
</dbReference>
<accession>A0A7K1UE83</accession>
<protein>
    <submittedName>
        <fullName evidence="1">Uncharacterized protein</fullName>
    </submittedName>
</protein>
<comment type="caution">
    <text evidence="1">The sequence shown here is derived from an EMBL/GenBank/DDBJ whole genome shotgun (WGS) entry which is preliminary data.</text>
</comment>
<sequence length="116" mass="12885">MAQYVIEFTNKSDVEQTWDITGYDPSTIEPGYFDAVYEDLTRDTIWELVVTAGNQSCSATLFYSVSSDSFMLNVHSGQWDKSRTVAGNIVEIGCYQGDSPLERNAGKKKGNILVKA</sequence>
<evidence type="ECO:0000313" key="1">
    <source>
        <dbReference type="EMBL" id="MVT12580.1"/>
    </source>
</evidence>
<keyword evidence="2" id="KW-1185">Reference proteome</keyword>
<name>A0A7K1UE83_9BACT</name>
<evidence type="ECO:0000313" key="2">
    <source>
        <dbReference type="Proteomes" id="UP000461730"/>
    </source>
</evidence>
<proteinExistence type="predicted"/>
<organism evidence="1 2">
    <name type="scientific">Chitinophaga tropicalis</name>
    <dbReference type="NCBI Taxonomy" id="2683588"/>
    <lineage>
        <taxon>Bacteria</taxon>
        <taxon>Pseudomonadati</taxon>
        <taxon>Bacteroidota</taxon>
        <taxon>Chitinophagia</taxon>
        <taxon>Chitinophagales</taxon>
        <taxon>Chitinophagaceae</taxon>
        <taxon>Chitinophaga</taxon>
    </lineage>
</organism>
<dbReference type="Proteomes" id="UP000461730">
    <property type="component" value="Unassembled WGS sequence"/>
</dbReference>
<reference evidence="1 2" key="1">
    <citation type="submission" date="2019-12" db="EMBL/GenBank/DDBJ databases">
        <title>Chitinophaga sp. strain ysch24 (GDMCC 1.1355), whole genome shotgun sequence.</title>
        <authorList>
            <person name="Zhang X."/>
        </authorList>
    </citation>
    <scope>NUCLEOTIDE SEQUENCE [LARGE SCALE GENOMIC DNA]</scope>
    <source>
        <strain evidence="2">ysch24</strain>
    </source>
</reference>
<dbReference type="RefSeq" id="WP_157309996.1">
    <property type="nucleotide sequence ID" value="NZ_WRXN01000031.1"/>
</dbReference>
<dbReference type="AlphaFoldDB" id="A0A7K1UE83"/>
<gene>
    <name evidence="1" type="ORF">GO493_30300</name>
</gene>